<keyword evidence="3 6" id="KW-0812">Transmembrane</keyword>
<keyword evidence="5 6" id="KW-0472">Membrane</keyword>
<evidence type="ECO:0000256" key="6">
    <source>
        <dbReference type="SAM" id="Phobius"/>
    </source>
</evidence>
<name>A0A6A6STP9_9PLEO</name>
<feature type="domain" description="Phosphatidic acid phosphatase type 2/haloperoxidase" evidence="7">
    <location>
        <begin position="143"/>
        <end position="229"/>
    </location>
</feature>
<organism evidence="8 9">
    <name type="scientific">Lophiostoma macrostomum CBS 122681</name>
    <dbReference type="NCBI Taxonomy" id="1314788"/>
    <lineage>
        <taxon>Eukaryota</taxon>
        <taxon>Fungi</taxon>
        <taxon>Dikarya</taxon>
        <taxon>Ascomycota</taxon>
        <taxon>Pezizomycotina</taxon>
        <taxon>Dothideomycetes</taxon>
        <taxon>Pleosporomycetidae</taxon>
        <taxon>Pleosporales</taxon>
        <taxon>Lophiostomataceae</taxon>
        <taxon>Lophiostoma</taxon>
    </lineage>
</organism>
<dbReference type="SUPFAM" id="SSF48317">
    <property type="entry name" value="Acid phosphatase/Vanadium-dependent haloperoxidase"/>
    <property type="match status" value="1"/>
</dbReference>
<gene>
    <name evidence="8" type="ORF">K491DRAFT_170521</name>
</gene>
<dbReference type="Pfam" id="PF01569">
    <property type="entry name" value="PAP2"/>
    <property type="match status" value="1"/>
</dbReference>
<evidence type="ECO:0000256" key="3">
    <source>
        <dbReference type="ARBA" id="ARBA00022692"/>
    </source>
</evidence>
<dbReference type="OrthoDB" id="10030083at2759"/>
<evidence type="ECO:0000313" key="9">
    <source>
        <dbReference type="Proteomes" id="UP000799324"/>
    </source>
</evidence>
<accession>A0A6A6STP9</accession>
<feature type="transmembrane region" description="Helical" evidence="6">
    <location>
        <begin position="207"/>
        <end position="228"/>
    </location>
</feature>
<dbReference type="PANTHER" id="PTHR10165:SF84">
    <property type="entry name" value="PHOSPHATIDIC ACID PHOSPHATASE BETA"/>
    <property type="match status" value="1"/>
</dbReference>
<evidence type="ECO:0000256" key="4">
    <source>
        <dbReference type="ARBA" id="ARBA00022989"/>
    </source>
</evidence>
<dbReference type="GO" id="GO:0016020">
    <property type="term" value="C:membrane"/>
    <property type="evidence" value="ECO:0007669"/>
    <property type="project" value="UniProtKB-SubCell"/>
</dbReference>
<evidence type="ECO:0000256" key="5">
    <source>
        <dbReference type="ARBA" id="ARBA00023136"/>
    </source>
</evidence>
<dbReference type="InterPro" id="IPR000326">
    <property type="entry name" value="PAP2/HPO"/>
</dbReference>
<dbReference type="EMBL" id="MU004478">
    <property type="protein sequence ID" value="KAF2649818.1"/>
    <property type="molecule type" value="Genomic_DNA"/>
</dbReference>
<reference evidence="8" key="1">
    <citation type="journal article" date="2020" name="Stud. Mycol.">
        <title>101 Dothideomycetes genomes: a test case for predicting lifestyles and emergence of pathogens.</title>
        <authorList>
            <person name="Haridas S."/>
            <person name="Albert R."/>
            <person name="Binder M."/>
            <person name="Bloem J."/>
            <person name="Labutti K."/>
            <person name="Salamov A."/>
            <person name="Andreopoulos B."/>
            <person name="Baker S."/>
            <person name="Barry K."/>
            <person name="Bills G."/>
            <person name="Bluhm B."/>
            <person name="Cannon C."/>
            <person name="Castanera R."/>
            <person name="Culley D."/>
            <person name="Daum C."/>
            <person name="Ezra D."/>
            <person name="Gonzalez J."/>
            <person name="Henrissat B."/>
            <person name="Kuo A."/>
            <person name="Liang C."/>
            <person name="Lipzen A."/>
            <person name="Lutzoni F."/>
            <person name="Magnuson J."/>
            <person name="Mondo S."/>
            <person name="Nolan M."/>
            <person name="Ohm R."/>
            <person name="Pangilinan J."/>
            <person name="Park H.-J."/>
            <person name="Ramirez L."/>
            <person name="Alfaro M."/>
            <person name="Sun H."/>
            <person name="Tritt A."/>
            <person name="Yoshinaga Y."/>
            <person name="Zwiers L.-H."/>
            <person name="Turgeon B."/>
            <person name="Goodwin S."/>
            <person name="Spatafora J."/>
            <person name="Crous P."/>
            <person name="Grigoriev I."/>
        </authorList>
    </citation>
    <scope>NUCLEOTIDE SEQUENCE</scope>
    <source>
        <strain evidence="8">CBS 122681</strain>
    </source>
</reference>
<dbReference type="GO" id="GO:0006644">
    <property type="term" value="P:phospholipid metabolic process"/>
    <property type="evidence" value="ECO:0007669"/>
    <property type="project" value="InterPro"/>
</dbReference>
<sequence>MSIPIPDVELGGFDGTVSDPEPGPLLTPKKSVFERFRDNYWFPDDPGPKKWIRAEWPDLLLIGLLLIIPALISQLAAPLTTQYFPLSDNTGSLYTPKYAYPRRAEYITTLVSIVLSFALPFIIMGLISMCLIGSFWDNNSAIMGLSYALVTADLFHVFIKLFIGGLRPHFYEVCKPLAPARIAGSGYQNTYFTPAICTTTNTRALNYAMMSFPSGHATAAFASMIFLAL</sequence>
<feature type="transmembrane region" description="Helical" evidence="6">
    <location>
        <begin position="59"/>
        <end position="77"/>
    </location>
</feature>
<feature type="transmembrane region" description="Helical" evidence="6">
    <location>
        <begin position="144"/>
        <end position="163"/>
    </location>
</feature>
<evidence type="ECO:0000256" key="1">
    <source>
        <dbReference type="ARBA" id="ARBA00004141"/>
    </source>
</evidence>
<dbReference type="Gene3D" id="1.20.144.10">
    <property type="entry name" value="Phosphatidic acid phosphatase type 2/haloperoxidase"/>
    <property type="match status" value="1"/>
</dbReference>
<evidence type="ECO:0000259" key="7">
    <source>
        <dbReference type="Pfam" id="PF01569"/>
    </source>
</evidence>
<dbReference type="InterPro" id="IPR043216">
    <property type="entry name" value="PAP-like"/>
</dbReference>
<dbReference type="PANTHER" id="PTHR10165">
    <property type="entry name" value="LIPID PHOSPHATE PHOSPHATASE"/>
    <property type="match status" value="1"/>
</dbReference>
<dbReference type="GO" id="GO:0008195">
    <property type="term" value="F:phosphatidate phosphatase activity"/>
    <property type="evidence" value="ECO:0007669"/>
    <property type="project" value="TreeGrafter"/>
</dbReference>
<dbReference type="Proteomes" id="UP000799324">
    <property type="component" value="Unassembled WGS sequence"/>
</dbReference>
<dbReference type="AlphaFoldDB" id="A0A6A6STP9"/>
<keyword evidence="9" id="KW-1185">Reference proteome</keyword>
<keyword evidence="4 6" id="KW-1133">Transmembrane helix</keyword>
<proteinExistence type="inferred from homology"/>
<comment type="similarity">
    <text evidence="2">Belongs to the PA-phosphatase related phosphoesterase family.</text>
</comment>
<evidence type="ECO:0000313" key="8">
    <source>
        <dbReference type="EMBL" id="KAF2649818.1"/>
    </source>
</evidence>
<protein>
    <recommendedName>
        <fullName evidence="7">Phosphatidic acid phosphatase type 2/haloperoxidase domain-containing protein</fullName>
    </recommendedName>
</protein>
<dbReference type="InterPro" id="IPR036938">
    <property type="entry name" value="PAP2/HPO_sf"/>
</dbReference>
<evidence type="ECO:0000256" key="2">
    <source>
        <dbReference type="ARBA" id="ARBA00008816"/>
    </source>
</evidence>
<comment type="subcellular location">
    <subcellularLocation>
        <location evidence="1">Membrane</location>
        <topology evidence="1">Multi-pass membrane protein</topology>
    </subcellularLocation>
</comment>
<dbReference type="GO" id="GO:0046839">
    <property type="term" value="P:phospholipid dephosphorylation"/>
    <property type="evidence" value="ECO:0007669"/>
    <property type="project" value="TreeGrafter"/>
</dbReference>
<feature type="transmembrane region" description="Helical" evidence="6">
    <location>
        <begin position="106"/>
        <end position="132"/>
    </location>
</feature>